<reference evidence="2" key="1">
    <citation type="submission" date="2023-09" db="EMBL/GenBank/DDBJ databases">
        <title>Undibacterium sp. 20NA77.5 isolated from freshwater.</title>
        <authorList>
            <person name="Le V."/>
            <person name="Ko S.-R."/>
            <person name="Ahn C.-Y."/>
            <person name="Oh H.-M."/>
        </authorList>
    </citation>
    <scope>NUCLEOTIDE SEQUENCE</scope>
    <source>
        <strain evidence="2">20NA77.5</strain>
    </source>
</reference>
<dbReference type="RefSeq" id="WP_309483524.1">
    <property type="nucleotide sequence ID" value="NZ_CP133720.1"/>
</dbReference>
<accession>A0ABY9RNN6</accession>
<gene>
    <name evidence="2" type="ORF">RF679_07105</name>
</gene>
<dbReference type="EMBL" id="CP133720">
    <property type="protein sequence ID" value="WMW82047.1"/>
    <property type="molecule type" value="Genomic_DNA"/>
</dbReference>
<feature type="transmembrane region" description="Helical" evidence="1">
    <location>
        <begin position="79"/>
        <end position="101"/>
    </location>
</feature>
<keyword evidence="1" id="KW-0812">Transmembrane</keyword>
<keyword evidence="1" id="KW-1133">Transmembrane helix</keyword>
<protein>
    <recommendedName>
        <fullName evidence="4">DUF2069 domain-containing protein</fullName>
    </recommendedName>
</protein>
<keyword evidence="1" id="KW-0472">Membrane</keyword>
<evidence type="ECO:0000256" key="1">
    <source>
        <dbReference type="SAM" id="Phobius"/>
    </source>
</evidence>
<dbReference type="Proteomes" id="UP001181355">
    <property type="component" value="Chromosome"/>
</dbReference>
<keyword evidence="3" id="KW-1185">Reference proteome</keyword>
<evidence type="ECO:0000313" key="3">
    <source>
        <dbReference type="Proteomes" id="UP001181355"/>
    </source>
</evidence>
<name>A0ABY9RNN6_9BURK</name>
<organism evidence="2 3">
    <name type="scientific">Undibacterium cyanobacteriorum</name>
    <dbReference type="NCBI Taxonomy" id="3073561"/>
    <lineage>
        <taxon>Bacteria</taxon>
        <taxon>Pseudomonadati</taxon>
        <taxon>Pseudomonadota</taxon>
        <taxon>Betaproteobacteria</taxon>
        <taxon>Burkholderiales</taxon>
        <taxon>Oxalobacteraceae</taxon>
        <taxon>Undibacterium</taxon>
    </lineage>
</organism>
<feature type="transmembrane region" description="Helical" evidence="1">
    <location>
        <begin position="45"/>
        <end position="67"/>
    </location>
</feature>
<evidence type="ECO:0000313" key="2">
    <source>
        <dbReference type="EMBL" id="WMW82047.1"/>
    </source>
</evidence>
<evidence type="ECO:0008006" key="4">
    <source>
        <dbReference type="Google" id="ProtNLM"/>
    </source>
</evidence>
<feature type="transmembrane region" description="Helical" evidence="1">
    <location>
        <begin position="21"/>
        <end position="39"/>
    </location>
</feature>
<sequence length="138" mass="15796">MENEKYSKKELADNRTYRKELSLSVIAYMIVLFGSIYIAKPMPDGILKSLVAMTPVIPGSFTLWAIIRHMNRFDEFMRVYLLEIIATAGGVTAFISFTYGFAEGIGFPRLSGFVYYAIFMIAWLIILMLRKLKERSDA</sequence>
<proteinExistence type="predicted"/>
<feature type="transmembrane region" description="Helical" evidence="1">
    <location>
        <begin position="113"/>
        <end position="129"/>
    </location>
</feature>